<feature type="region of interest" description="Disordered" evidence="1">
    <location>
        <begin position="458"/>
        <end position="490"/>
    </location>
</feature>
<feature type="compositionally biased region" description="Polar residues" evidence="1">
    <location>
        <begin position="509"/>
        <end position="531"/>
    </location>
</feature>
<organism evidence="2 3">
    <name type="scientific">Podila minutissima</name>
    <dbReference type="NCBI Taxonomy" id="64525"/>
    <lineage>
        <taxon>Eukaryota</taxon>
        <taxon>Fungi</taxon>
        <taxon>Fungi incertae sedis</taxon>
        <taxon>Mucoromycota</taxon>
        <taxon>Mortierellomycotina</taxon>
        <taxon>Mortierellomycetes</taxon>
        <taxon>Mortierellales</taxon>
        <taxon>Mortierellaceae</taxon>
        <taxon>Podila</taxon>
    </lineage>
</organism>
<protein>
    <submittedName>
        <fullName evidence="2">Uncharacterized protein</fullName>
    </submittedName>
</protein>
<feature type="region of interest" description="Disordered" evidence="1">
    <location>
        <begin position="71"/>
        <end position="122"/>
    </location>
</feature>
<feature type="compositionally biased region" description="Acidic residues" evidence="1">
    <location>
        <begin position="283"/>
        <end position="310"/>
    </location>
</feature>
<proteinExistence type="predicted"/>
<sequence>MDVDHVTSPSYSSPPHEDIPNNRVQQQQAISLVHVDPASTPSSGSDQEASHPRISVSLHVTTQDHLSGFVFTHGMDLGTPQPHNTLSSDKSSEYESEDEFSSEDHECEEQEGEKEHSEDDDSLDEPLILQAGRIAPQNCSQIPAPSLPLKSPVLNILRHSPAFGHSRIPRKPVGVGYSPQHALNRLEVENAYLISQNTSLNRDIQHCRNTVMALKQIVAQKEEIIEQMRHEHRQACLKAKFMESVLAEYHDARDGSEPGSTMHEAYPRIQHKINPAAKFGQGADDDDDLSYSDMDNSELESDEEDYDNQNDGDHESEYDGSVGGQHPSNLIHGDDLFVQISLDDNPHHTSTSDTEAEPIVDSPQLRRRPRQSLSSVIPFGSSTRLQSTFSGFALAIPGPPASNAPESDLGDTHTGLRDGQFSIDVFNIGTEGTSEETASESTLTPTTIKETDLDLDLDVPQEKNNGDTFDPTTKNIPAPQPNNIGHNTKTATSDSNYLACVNIEATGSSGSLVEHSPSSEGGSTLPATSPDQDSKDHLSATSTMTTLPTDDDSIELCPSKRDEPNTPDPETVSIASSLRPTSPSTILARLWQGVGRQTASLFGRQSASKSKHSSHNKGLSSQPASGVRVTRIGIRRIGSRSRFRSLTTSPVSVTVSGGVAMTSMQVDPLKARTQVN</sequence>
<feature type="compositionally biased region" description="Polar residues" evidence="1">
    <location>
        <begin position="466"/>
        <end position="490"/>
    </location>
</feature>
<keyword evidence="3" id="KW-1185">Reference proteome</keyword>
<name>A0A9P5VJV9_9FUNG</name>
<evidence type="ECO:0000256" key="1">
    <source>
        <dbReference type="SAM" id="MobiDB-lite"/>
    </source>
</evidence>
<accession>A0A9P5VJV9</accession>
<dbReference type="EMBL" id="JAAAUY010000613">
    <property type="protein sequence ID" value="KAF9327926.1"/>
    <property type="molecule type" value="Genomic_DNA"/>
</dbReference>
<gene>
    <name evidence="2" type="ORF">BG006_008838</name>
</gene>
<evidence type="ECO:0000313" key="3">
    <source>
        <dbReference type="Proteomes" id="UP000696485"/>
    </source>
</evidence>
<feature type="region of interest" description="Disordered" evidence="1">
    <location>
        <begin position="601"/>
        <end position="626"/>
    </location>
</feature>
<feature type="region of interest" description="Disordered" evidence="1">
    <location>
        <begin position="278"/>
        <end position="372"/>
    </location>
</feature>
<comment type="caution">
    <text evidence="2">The sequence shown here is derived from an EMBL/GenBank/DDBJ whole genome shotgun (WGS) entry which is preliminary data.</text>
</comment>
<feature type="compositionally biased region" description="Low complexity" evidence="1">
    <location>
        <begin position="616"/>
        <end position="626"/>
    </location>
</feature>
<dbReference type="Proteomes" id="UP000696485">
    <property type="component" value="Unassembled WGS sequence"/>
</dbReference>
<reference evidence="2" key="1">
    <citation type="journal article" date="2020" name="Fungal Divers.">
        <title>Resolving the Mortierellaceae phylogeny through synthesis of multi-gene phylogenetics and phylogenomics.</title>
        <authorList>
            <person name="Vandepol N."/>
            <person name="Liber J."/>
            <person name="Desiro A."/>
            <person name="Na H."/>
            <person name="Kennedy M."/>
            <person name="Barry K."/>
            <person name="Grigoriev I.V."/>
            <person name="Miller A.N."/>
            <person name="O'Donnell K."/>
            <person name="Stajich J.E."/>
            <person name="Bonito G."/>
        </authorList>
    </citation>
    <scope>NUCLEOTIDE SEQUENCE</scope>
    <source>
        <strain evidence="2">NVP1</strain>
    </source>
</reference>
<feature type="compositionally biased region" description="Acidic residues" evidence="1">
    <location>
        <begin position="94"/>
        <end position="122"/>
    </location>
</feature>
<feature type="compositionally biased region" description="Polar residues" evidence="1">
    <location>
        <begin position="539"/>
        <end position="548"/>
    </location>
</feature>
<feature type="region of interest" description="Disordered" evidence="1">
    <location>
        <begin position="509"/>
        <end position="579"/>
    </location>
</feature>
<dbReference type="AlphaFoldDB" id="A0A9P5VJV9"/>
<feature type="region of interest" description="Disordered" evidence="1">
    <location>
        <begin position="1"/>
        <end position="51"/>
    </location>
</feature>
<evidence type="ECO:0000313" key="2">
    <source>
        <dbReference type="EMBL" id="KAF9327926.1"/>
    </source>
</evidence>